<dbReference type="PANTHER" id="PTHR42748:SF7">
    <property type="entry name" value="NMRA LIKE REDOX SENSOR 1-RELATED"/>
    <property type="match status" value="1"/>
</dbReference>
<dbReference type="PANTHER" id="PTHR42748">
    <property type="entry name" value="NITROGEN METABOLITE REPRESSION PROTEIN NMRA FAMILY MEMBER"/>
    <property type="match status" value="1"/>
</dbReference>
<dbReference type="EMBL" id="KV441509">
    <property type="protein sequence ID" value="OAG13575.1"/>
    <property type="molecule type" value="Genomic_DNA"/>
</dbReference>
<dbReference type="OMA" id="PAFLMYN"/>
<dbReference type="Gene3D" id="3.40.50.720">
    <property type="entry name" value="NAD(P)-binding Rossmann-like Domain"/>
    <property type="match status" value="1"/>
</dbReference>
<evidence type="ECO:0000313" key="5">
    <source>
        <dbReference type="Proteomes" id="UP000077248"/>
    </source>
</evidence>
<dbReference type="KEGG" id="aalt:CC77DRAFT_1026584"/>
<dbReference type="InterPro" id="IPR008030">
    <property type="entry name" value="NmrA-like"/>
</dbReference>
<dbReference type="AlphaFoldDB" id="A0A177D1N9"/>
<dbReference type="InterPro" id="IPR036291">
    <property type="entry name" value="NAD(P)-bd_dom_sf"/>
</dbReference>
<dbReference type="InterPro" id="IPR051164">
    <property type="entry name" value="NmrA-like_oxidored"/>
</dbReference>
<sequence length="299" mass="32922">MVNSIAILPGTGKQGQAAIKVFRDRGYTVHTLVRNPSSDVSQELQSLGAIVHKGDLTDIKSIEASLNGTEALFFAIPAHPHNEILFAKNILAAASNSNIRSIVYSSVARAGEHESFPGWDADSYPLGWYWMNKQTIEGLVRTSNFTCWTILRPAFFIQNFCRPEVEHMFPGLAEEQRLSVAYTPSTRLDLIDTQDIAKFAAAAFEEPETFSGQEIPLASEKLTATELAEVLGTISGKVIDVHYISDDEVPELVAKGYRAVQAQQWHSGVGYAVNLQDTKQYGVILAPVQKLLERDGLGW</sequence>
<dbReference type="GeneID" id="29111886"/>
<gene>
    <name evidence="4" type="ORF">CC77DRAFT_1026584</name>
</gene>
<reference evidence="4 5" key="1">
    <citation type="submission" date="2016-05" db="EMBL/GenBank/DDBJ databases">
        <title>Comparative analysis of secretome profiles of manganese(II)-oxidizing ascomycete fungi.</title>
        <authorList>
            <consortium name="DOE Joint Genome Institute"/>
            <person name="Zeiner C.A."/>
            <person name="Purvine S.O."/>
            <person name="Zink E.M."/>
            <person name="Wu S."/>
            <person name="Pasa-Tolic L."/>
            <person name="Chaput D.L."/>
            <person name="Haridas S."/>
            <person name="Grigoriev I.V."/>
            <person name="Santelli C.M."/>
            <person name="Hansel C.M."/>
        </authorList>
    </citation>
    <scope>NUCLEOTIDE SEQUENCE [LARGE SCALE GENOMIC DNA]</scope>
    <source>
        <strain evidence="4 5">SRC1lrK2f</strain>
    </source>
</reference>
<keyword evidence="5" id="KW-1185">Reference proteome</keyword>
<dbReference type="VEuPathDB" id="FungiDB:CC77DRAFT_1026584"/>
<proteinExistence type="inferred from homology"/>
<dbReference type="Pfam" id="PF05368">
    <property type="entry name" value="NmrA"/>
    <property type="match status" value="1"/>
</dbReference>
<dbReference type="GO" id="GO:0005634">
    <property type="term" value="C:nucleus"/>
    <property type="evidence" value="ECO:0007669"/>
    <property type="project" value="TreeGrafter"/>
</dbReference>
<evidence type="ECO:0000256" key="1">
    <source>
        <dbReference type="ARBA" id="ARBA00006328"/>
    </source>
</evidence>
<dbReference type="SUPFAM" id="SSF51735">
    <property type="entry name" value="NAD(P)-binding Rossmann-fold domains"/>
    <property type="match status" value="1"/>
</dbReference>
<comment type="similarity">
    <text evidence="1">Belongs to the NmrA-type oxidoreductase family.</text>
</comment>
<protein>
    <submittedName>
        <fullName evidence="4">NAD(P)-binding protein</fullName>
    </submittedName>
</protein>
<accession>A0A177D1N9</accession>
<dbReference type="STRING" id="5599.A0A177D1N9"/>
<dbReference type="RefSeq" id="XP_018378996.1">
    <property type="nucleotide sequence ID" value="XM_018526292.1"/>
</dbReference>
<dbReference type="Proteomes" id="UP000077248">
    <property type="component" value="Unassembled WGS sequence"/>
</dbReference>
<name>A0A177D1N9_ALTAL</name>
<organism evidence="4 5">
    <name type="scientific">Alternaria alternata</name>
    <name type="common">Alternaria rot fungus</name>
    <name type="synonym">Torula alternata</name>
    <dbReference type="NCBI Taxonomy" id="5599"/>
    <lineage>
        <taxon>Eukaryota</taxon>
        <taxon>Fungi</taxon>
        <taxon>Dikarya</taxon>
        <taxon>Ascomycota</taxon>
        <taxon>Pezizomycotina</taxon>
        <taxon>Dothideomycetes</taxon>
        <taxon>Pleosporomycetidae</taxon>
        <taxon>Pleosporales</taxon>
        <taxon>Pleosporineae</taxon>
        <taxon>Pleosporaceae</taxon>
        <taxon>Alternaria</taxon>
        <taxon>Alternaria sect. Alternaria</taxon>
        <taxon>Alternaria alternata complex</taxon>
    </lineage>
</organism>
<evidence type="ECO:0000256" key="2">
    <source>
        <dbReference type="ARBA" id="ARBA00022857"/>
    </source>
</evidence>
<feature type="domain" description="NmrA-like" evidence="3">
    <location>
        <begin position="4"/>
        <end position="249"/>
    </location>
</feature>
<evidence type="ECO:0000259" key="3">
    <source>
        <dbReference type="Pfam" id="PF05368"/>
    </source>
</evidence>
<keyword evidence="2" id="KW-0521">NADP</keyword>
<evidence type="ECO:0000313" key="4">
    <source>
        <dbReference type="EMBL" id="OAG13575.1"/>
    </source>
</evidence>